<dbReference type="EMBL" id="CP060789">
    <property type="protein sequence ID" value="QNP54600.1"/>
    <property type="molecule type" value="Genomic_DNA"/>
</dbReference>
<dbReference type="AlphaFoldDB" id="A0A7H0H234"/>
<accession>A0A7H0H234</accession>
<dbReference type="Pfam" id="PF19884">
    <property type="entry name" value="DUF6357"/>
    <property type="match status" value="1"/>
</dbReference>
<name>A0A7H0H234_9ACTN</name>
<proteinExistence type="predicted"/>
<protein>
    <submittedName>
        <fullName evidence="1">Uncharacterized protein</fullName>
    </submittedName>
</protein>
<dbReference type="KEGG" id="tdf:H9L22_09635"/>
<reference evidence="1 2" key="1">
    <citation type="submission" date="2020-08" db="EMBL/GenBank/DDBJ databases">
        <title>Genome sequence of Tessaracoccus defluvii JCM 17540T.</title>
        <authorList>
            <person name="Hyun D.-W."/>
            <person name="Bae J.-W."/>
        </authorList>
    </citation>
    <scope>NUCLEOTIDE SEQUENCE [LARGE SCALE GENOMIC DNA]</scope>
    <source>
        <strain evidence="1 2">JCM 17540</strain>
    </source>
</reference>
<sequence>MPLCDAAGIDGTIDEDAAVALLNPILLGTPDEAIVALSGVHWRKDLLVAHGADIALLERGDVLAAMERGTAAANHERAQEYRADKGRQRRGVRLSELDTAVLKYTGQYLTGANIPARKPGSVPSRFRSQVLEVIGTAEEASVGMRIRRQPFGGSTSTRRKDWDAMTAAVKKALGGAYPELAGDVVRSVAFLMCSEAADRERGR</sequence>
<dbReference type="InterPro" id="IPR045937">
    <property type="entry name" value="DUF6357"/>
</dbReference>
<keyword evidence="2" id="KW-1185">Reference proteome</keyword>
<evidence type="ECO:0000313" key="2">
    <source>
        <dbReference type="Proteomes" id="UP000516117"/>
    </source>
</evidence>
<gene>
    <name evidence="1" type="ORF">H9L22_09635</name>
</gene>
<dbReference type="Proteomes" id="UP000516117">
    <property type="component" value="Chromosome"/>
</dbReference>
<evidence type="ECO:0000313" key="1">
    <source>
        <dbReference type="EMBL" id="QNP54600.1"/>
    </source>
</evidence>
<organism evidence="1 2">
    <name type="scientific">Tessaracoccus defluvii</name>
    <dbReference type="NCBI Taxonomy" id="1285901"/>
    <lineage>
        <taxon>Bacteria</taxon>
        <taxon>Bacillati</taxon>
        <taxon>Actinomycetota</taxon>
        <taxon>Actinomycetes</taxon>
        <taxon>Propionibacteriales</taxon>
        <taxon>Propionibacteriaceae</taxon>
        <taxon>Tessaracoccus</taxon>
    </lineage>
</organism>